<gene>
    <name evidence="1" type="ORF">LFTS_01434</name>
</gene>
<dbReference type="AlphaFoldDB" id="A0A2I2MGH1"/>
<proteinExistence type="predicted"/>
<organism evidence="1">
    <name type="scientific">Leptospirillum ferriphilum</name>
    <dbReference type="NCBI Taxonomy" id="178606"/>
    <lineage>
        <taxon>Bacteria</taxon>
        <taxon>Pseudomonadati</taxon>
        <taxon>Nitrospirota</taxon>
        <taxon>Nitrospiria</taxon>
        <taxon>Nitrospirales</taxon>
        <taxon>Nitrospiraceae</taxon>
        <taxon>Leptospirillum</taxon>
    </lineage>
</organism>
<dbReference type="EMBL" id="LT966316">
    <property type="protein sequence ID" value="SOU92804.1"/>
    <property type="molecule type" value="Genomic_DNA"/>
</dbReference>
<protein>
    <submittedName>
        <fullName evidence="1">Uncharacterized protein</fullName>
    </submittedName>
</protein>
<accession>A0A2I2MGH1</accession>
<reference evidence="1" key="1">
    <citation type="submission" date="2017-12" db="EMBL/GenBank/DDBJ databases">
        <authorList>
            <consortium name="SysMetEx"/>
        </authorList>
    </citation>
    <scope>NUCLEOTIDE SEQUENCE</scope>
    <source>
        <strain evidence="1">Pb_238</strain>
    </source>
</reference>
<evidence type="ECO:0000313" key="1">
    <source>
        <dbReference type="EMBL" id="SOU92804.1"/>
    </source>
</evidence>
<sequence>MLSFLLCGRDVNLYERGFQNMADDDEVDPLDEIELPLIIPKRDGPDCPFCGDPMMSVDGDYVCIDCNGTWYGPNIG</sequence>
<name>A0A2I2MGH1_9BACT</name>